<comment type="caution">
    <text evidence="1">The sequence shown here is derived from an EMBL/GenBank/DDBJ whole genome shotgun (WGS) entry which is preliminary data.</text>
</comment>
<name>A0A158JG06_9BURK</name>
<dbReference type="AlphaFoldDB" id="A0A158JG06"/>
<evidence type="ECO:0000313" key="2">
    <source>
        <dbReference type="Proteomes" id="UP000054977"/>
    </source>
</evidence>
<accession>A0A158JG06</accession>
<protein>
    <submittedName>
        <fullName evidence="1">Uncharacterized protein</fullName>
    </submittedName>
</protein>
<dbReference type="EMBL" id="FCNW02000095">
    <property type="protein sequence ID" value="SAL67802.1"/>
    <property type="molecule type" value="Genomic_DNA"/>
</dbReference>
<proteinExistence type="predicted"/>
<reference evidence="1" key="1">
    <citation type="submission" date="2016-01" db="EMBL/GenBank/DDBJ databases">
        <authorList>
            <person name="Peeters C."/>
        </authorList>
    </citation>
    <scope>NUCLEOTIDE SEQUENCE [LARGE SCALE GENOMIC DNA]</scope>
    <source>
        <strain evidence="1">LMG 22934</strain>
    </source>
</reference>
<dbReference type="Proteomes" id="UP000054977">
    <property type="component" value="Unassembled WGS sequence"/>
</dbReference>
<gene>
    <name evidence="1" type="ORF">AWB65_06593</name>
</gene>
<evidence type="ECO:0000313" key="1">
    <source>
        <dbReference type="EMBL" id="SAL67802.1"/>
    </source>
</evidence>
<organism evidence="1 2">
    <name type="scientific">Caballeronia humi</name>
    <dbReference type="NCBI Taxonomy" id="326474"/>
    <lineage>
        <taxon>Bacteria</taxon>
        <taxon>Pseudomonadati</taxon>
        <taxon>Pseudomonadota</taxon>
        <taxon>Betaproteobacteria</taxon>
        <taxon>Burkholderiales</taxon>
        <taxon>Burkholderiaceae</taxon>
        <taxon>Caballeronia</taxon>
    </lineage>
</organism>
<keyword evidence="2" id="KW-1185">Reference proteome</keyword>
<sequence length="52" mass="5391">MCSNIGEGARDAGANATARTCHYADLSVQVQTVGGRGSCAIFKFLSHAVNFS</sequence>